<proteinExistence type="predicted"/>
<reference evidence="2" key="1">
    <citation type="journal article" date="2023" name="GigaByte">
        <title>Genome assembly of the bearded iris, Iris pallida Lam.</title>
        <authorList>
            <person name="Bruccoleri R.E."/>
            <person name="Oakeley E.J."/>
            <person name="Faust A.M.E."/>
            <person name="Altorfer M."/>
            <person name="Dessus-Babus S."/>
            <person name="Burckhardt D."/>
            <person name="Oertli M."/>
            <person name="Naumann U."/>
            <person name="Petersen F."/>
            <person name="Wong J."/>
        </authorList>
    </citation>
    <scope>NUCLEOTIDE SEQUENCE</scope>
    <source>
        <strain evidence="2">GSM-AAB239-AS_SAM_17_03QT</strain>
    </source>
</reference>
<keyword evidence="3" id="KW-1185">Reference proteome</keyword>
<feature type="transmembrane region" description="Helical" evidence="1">
    <location>
        <begin position="27"/>
        <end position="47"/>
    </location>
</feature>
<keyword evidence="1" id="KW-0812">Transmembrane</keyword>
<keyword evidence="1" id="KW-1133">Transmembrane helix</keyword>
<organism evidence="2 3">
    <name type="scientific">Iris pallida</name>
    <name type="common">Sweet iris</name>
    <dbReference type="NCBI Taxonomy" id="29817"/>
    <lineage>
        <taxon>Eukaryota</taxon>
        <taxon>Viridiplantae</taxon>
        <taxon>Streptophyta</taxon>
        <taxon>Embryophyta</taxon>
        <taxon>Tracheophyta</taxon>
        <taxon>Spermatophyta</taxon>
        <taxon>Magnoliopsida</taxon>
        <taxon>Liliopsida</taxon>
        <taxon>Asparagales</taxon>
        <taxon>Iridaceae</taxon>
        <taxon>Iridoideae</taxon>
        <taxon>Irideae</taxon>
        <taxon>Iris</taxon>
    </lineage>
</organism>
<comment type="caution">
    <text evidence="2">The sequence shown here is derived from an EMBL/GenBank/DDBJ whole genome shotgun (WGS) entry which is preliminary data.</text>
</comment>
<protein>
    <submittedName>
        <fullName evidence="2">Caffeoylshikimate esterase</fullName>
    </submittedName>
</protein>
<evidence type="ECO:0000256" key="1">
    <source>
        <dbReference type="SAM" id="Phobius"/>
    </source>
</evidence>
<accession>A0AAX6HGH7</accession>
<dbReference type="AlphaFoldDB" id="A0AAX6HGH7"/>
<name>A0AAX6HGH7_IRIPA</name>
<sequence>MERDAPPLPSLRRHRAEWGDVRDQPEVQAVVAAGAPIVLAAALFLTWQVVPTRGSIQDVSLKVGWKRRLALASPRRRAPIAKELLRVYGKVQARFEEVTAPFLIVDVGRTWCRTPYARRSCT</sequence>
<dbReference type="EMBL" id="JANAVB010009597">
    <property type="protein sequence ID" value="KAJ6839983.1"/>
    <property type="molecule type" value="Genomic_DNA"/>
</dbReference>
<evidence type="ECO:0000313" key="3">
    <source>
        <dbReference type="Proteomes" id="UP001140949"/>
    </source>
</evidence>
<gene>
    <name evidence="2" type="ORF">M6B38_312055</name>
</gene>
<keyword evidence="1" id="KW-0472">Membrane</keyword>
<dbReference type="Proteomes" id="UP001140949">
    <property type="component" value="Unassembled WGS sequence"/>
</dbReference>
<evidence type="ECO:0000313" key="2">
    <source>
        <dbReference type="EMBL" id="KAJ6839983.1"/>
    </source>
</evidence>
<reference evidence="2" key="2">
    <citation type="submission" date="2023-04" db="EMBL/GenBank/DDBJ databases">
        <authorList>
            <person name="Bruccoleri R.E."/>
            <person name="Oakeley E.J."/>
            <person name="Faust A.-M."/>
            <person name="Dessus-Babus S."/>
            <person name="Altorfer M."/>
            <person name="Burckhardt D."/>
            <person name="Oertli M."/>
            <person name="Naumann U."/>
            <person name="Petersen F."/>
            <person name="Wong J."/>
        </authorList>
    </citation>
    <scope>NUCLEOTIDE SEQUENCE</scope>
    <source>
        <strain evidence="2">GSM-AAB239-AS_SAM_17_03QT</strain>
        <tissue evidence="2">Leaf</tissue>
    </source>
</reference>